<keyword evidence="2" id="KW-1185">Reference proteome</keyword>
<name>A0ACC5ZM98_9TELE</name>
<evidence type="ECO:0000313" key="1">
    <source>
        <dbReference type="EMBL" id="MCJ8749320.1"/>
    </source>
</evidence>
<reference evidence="1" key="1">
    <citation type="submission" date="2020-02" db="EMBL/GenBank/DDBJ databases">
        <title>Genome sequencing of the panga catfish, Pangasius djambal.</title>
        <authorList>
            <person name="Wen M."/>
            <person name="Zahm M."/>
            <person name="Roques C."/>
            <person name="Cabau C."/>
            <person name="Klopp C."/>
            <person name="Donnadieu C."/>
            <person name="Jouanno E."/>
            <person name="Avarre J.-C."/>
            <person name="Campet M."/>
            <person name="Ha T."/>
            <person name="Dugue R."/>
            <person name="Lampietro C."/>
            <person name="Louis A."/>
            <person name="Herpin A."/>
            <person name="Echchiki A."/>
            <person name="Berthelot C."/>
            <person name="Parey E."/>
            <person name="Roest-Crollius H."/>
            <person name="Braasch I."/>
            <person name="Postlethwait J.H."/>
            <person name="Bobe J."/>
            <person name="Montfort J."/>
            <person name="Bouchez O."/>
            <person name="Begum T."/>
            <person name="Schartl M."/>
            <person name="Gustiano R."/>
            <person name="Guiguen Y."/>
        </authorList>
    </citation>
    <scope>NUCLEOTIDE SEQUENCE</scope>
    <source>
        <strain evidence="1">Pdj_M5554</strain>
    </source>
</reference>
<dbReference type="EMBL" id="CM041002">
    <property type="protein sequence ID" value="MCJ8749320.1"/>
    <property type="molecule type" value="Genomic_DNA"/>
</dbReference>
<organism evidence="1 2">
    <name type="scientific">Pangasius djambal</name>
    <dbReference type="NCBI Taxonomy" id="1691987"/>
    <lineage>
        <taxon>Eukaryota</taxon>
        <taxon>Metazoa</taxon>
        <taxon>Chordata</taxon>
        <taxon>Craniata</taxon>
        <taxon>Vertebrata</taxon>
        <taxon>Euteleostomi</taxon>
        <taxon>Actinopterygii</taxon>
        <taxon>Neopterygii</taxon>
        <taxon>Teleostei</taxon>
        <taxon>Ostariophysi</taxon>
        <taxon>Siluriformes</taxon>
        <taxon>Pangasiidae</taxon>
        <taxon>Pangasius</taxon>
    </lineage>
</organism>
<comment type="caution">
    <text evidence="1">The sequence shown here is derived from an EMBL/GenBank/DDBJ whole genome shotgun (WGS) entry which is preliminary data.</text>
</comment>
<accession>A0ACC5ZM98</accession>
<evidence type="ECO:0000313" key="2">
    <source>
        <dbReference type="Proteomes" id="UP000830395"/>
    </source>
</evidence>
<dbReference type="Proteomes" id="UP000830395">
    <property type="component" value="Chromosome 28"/>
</dbReference>
<gene>
    <name evidence="1" type="ORF">PDJAM_G00175010</name>
</gene>
<proteinExistence type="predicted"/>
<feature type="non-terminal residue" evidence="1">
    <location>
        <position position="70"/>
    </location>
</feature>
<protein>
    <submittedName>
        <fullName evidence="1">Uncharacterized protein</fullName>
    </submittedName>
</protein>
<sequence>MASKRQYGGVFLALIAVIFAVSVSAIRSELVSSRPSRRTAELKMDEAFLTVLNEIHSDLLLSVLSDLCYQ</sequence>